<proteinExistence type="inferred from homology"/>
<comment type="catalytic activity">
    <reaction evidence="13">
        <text>geranylgeranyl diphosphate + L-cysteinyl-[protein] = S-geranylgeranyl-L-cysteinyl-[protein] + diphosphate</text>
        <dbReference type="Rhea" id="RHEA:21240"/>
        <dbReference type="Rhea" id="RHEA-COMP:10131"/>
        <dbReference type="Rhea" id="RHEA-COMP:11537"/>
        <dbReference type="ChEBI" id="CHEBI:29950"/>
        <dbReference type="ChEBI" id="CHEBI:33019"/>
        <dbReference type="ChEBI" id="CHEBI:57533"/>
        <dbReference type="ChEBI" id="CHEBI:86021"/>
        <dbReference type="EC" id="2.5.1.59"/>
    </reaction>
</comment>
<evidence type="ECO:0000256" key="1">
    <source>
        <dbReference type="ARBA" id="ARBA00001946"/>
    </source>
</evidence>
<keyword evidence="8" id="KW-0479">Metal-binding</keyword>
<evidence type="ECO:0000259" key="16">
    <source>
        <dbReference type="Pfam" id="PF00432"/>
    </source>
</evidence>
<keyword evidence="10" id="KW-0862">Zinc</keyword>
<evidence type="ECO:0000256" key="12">
    <source>
        <dbReference type="ARBA" id="ARBA00031713"/>
    </source>
</evidence>
<evidence type="ECO:0000256" key="14">
    <source>
        <dbReference type="ARBA" id="ARBA00065714"/>
    </source>
</evidence>
<dbReference type="InterPro" id="IPR041960">
    <property type="entry name" value="GGTase_I_beta"/>
</dbReference>
<dbReference type="PANTHER" id="PTHR11774">
    <property type="entry name" value="GERANYLGERANYL TRANSFERASE TYPE BETA SUBUNIT"/>
    <property type="match status" value="1"/>
</dbReference>
<sequence length="402" mass="44973">MSYDALNIEGPATEPAPVLLSKHAKYFVRFLHLLPGRLASHDSTRGTIAFFAVCGLDVLNSLHLLTPEMRKNIIDWIYGSLVIPQPGERNCSGFQGSRSVLIKSDNEEYLANAKCYQWGHLAMTYTSIGILVTLGDDLSRLDRKSIVDGVAAVQRPDGSFSACIDGSENDMRFVFCAAAICHMLDYWGDVDKDKMYKFIMSSIRYDYGFSQNLEAEGHGGTTYCALAALHLSGQLQRIDNETLEGIKRWCIFRQVDGFQGRPNKPVDTCYSFWIGASLKILNAFELTDYAANRSYILETQDNVVGGFAKWPHSTTDPFHTYLGLCGLAFTGEPGLLEVMPSLNMSMAAYDKLKKLHEKWSLQNIEENHKSYMEAISRQMCDTKLTLEEETTSTLTSPLIEAQ</sequence>
<dbReference type="Gene3D" id="1.50.10.20">
    <property type="match status" value="1"/>
</dbReference>
<dbReference type="Pfam" id="PF00432">
    <property type="entry name" value="Prenyltrans"/>
    <property type="match status" value="1"/>
</dbReference>
<gene>
    <name evidence="17" type="ORF">FF38_06797</name>
</gene>
<dbReference type="FunFam" id="1.50.10.20:FF:000005">
    <property type="entry name" value="Geranylgeranyl transferase type-1 subunit beta"/>
    <property type="match status" value="1"/>
</dbReference>
<evidence type="ECO:0000256" key="8">
    <source>
        <dbReference type="ARBA" id="ARBA00022723"/>
    </source>
</evidence>
<dbReference type="InterPro" id="IPR008930">
    <property type="entry name" value="Terpenoid_cyclase/PrenylTrfase"/>
</dbReference>
<evidence type="ECO:0000256" key="10">
    <source>
        <dbReference type="ARBA" id="ARBA00022833"/>
    </source>
</evidence>
<evidence type="ECO:0000256" key="7">
    <source>
        <dbReference type="ARBA" id="ARBA00022679"/>
    </source>
</evidence>
<comment type="cofactor">
    <cofactor evidence="1">
        <name>Mg(2+)</name>
        <dbReference type="ChEBI" id="CHEBI:18420"/>
    </cofactor>
</comment>
<dbReference type="GO" id="GO:0005953">
    <property type="term" value="C:CAAX-protein geranylgeranyltransferase complex"/>
    <property type="evidence" value="ECO:0007669"/>
    <property type="project" value="InterPro"/>
</dbReference>
<comment type="cofactor">
    <cofactor evidence="2">
        <name>Zn(2+)</name>
        <dbReference type="ChEBI" id="CHEBI:29105"/>
    </cofactor>
</comment>
<keyword evidence="11" id="KW-0460">Magnesium</keyword>
<comment type="similarity">
    <text evidence="3">Belongs to the protein prenyltransferase subunit beta family.</text>
</comment>
<evidence type="ECO:0000313" key="18">
    <source>
        <dbReference type="Proteomes" id="UP000037069"/>
    </source>
</evidence>
<evidence type="ECO:0000256" key="6">
    <source>
        <dbReference type="ARBA" id="ARBA00022602"/>
    </source>
</evidence>
<name>A0A0L0C702_LUCCU</name>
<evidence type="ECO:0000256" key="9">
    <source>
        <dbReference type="ARBA" id="ARBA00022737"/>
    </source>
</evidence>
<evidence type="ECO:0000256" key="4">
    <source>
        <dbReference type="ARBA" id="ARBA00012700"/>
    </source>
</evidence>
<organism evidence="17 18">
    <name type="scientific">Lucilia cuprina</name>
    <name type="common">Green bottle fly</name>
    <name type="synonym">Australian sheep blowfly</name>
    <dbReference type="NCBI Taxonomy" id="7375"/>
    <lineage>
        <taxon>Eukaryota</taxon>
        <taxon>Metazoa</taxon>
        <taxon>Ecdysozoa</taxon>
        <taxon>Arthropoda</taxon>
        <taxon>Hexapoda</taxon>
        <taxon>Insecta</taxon>
        <taxon>Pterygota</taxon>
        <taxon>Neoptera</taxon>
        <taxon>Endopterygota</taxon>
        <taxon>Diptera</taxon>
        <taxon>Brachycera</taxon>
        <taxon>Muscomorpha</taxon>
        <taxon>Oestroidea</taxon>
        <taxon>Calliphoridae</taxon>
        <taxon>Luciliinae</taxon>
        <taxon>Lucilia</taxon>
    </lineage>
</organism>
<reference evidence="17 18" key="1">
    <citation type="journal article" date="2015" name="Nat. Commun.">
        <title>Lucilia cuprina genome unlocks parasitic fly biology to underpin future interventions.</title>
        <authorList>
            <person name="Anstead C.A."/>
            <person name="Korhonen P.K."/>
            <person name="Young N.D."/>
            <person name="Hall R.S."/>
            <person name="Jex A.R."/>
            <person name="Murali S.C."/>
            <person name="Hughes D.S."/>
            <person name="Lee S.F."/>
            <person name="Perry T."/>
            <person name="Stroehlein A.J."/>
            <person name="Ansell B.R."/>
            <person name="Breugelmans B."/>
            <person name="Hofmann A."/>
            <person name="Qu J."/>
            <person name="Dugan S."/>
            <person name="Lee S.L."/>
            <person name="Chao H."/>
            <person name="Dinh H."/>
            <person name="Han Y."/>
            <person name="Doddapaneni H.V."/>
            <person name="Worley K.C."/>
            <person name="Muzny D.M."/>
            <person name="Ioannidis P."/>
            <person name="Waterhouse R.M."/>
            <person name="Zdobnov E.M."/>
            <person name="James P.J."/>
            <person name="Bagnall N.H."/>
            <person name="Kotze A.C."/>
            <person name="Gibbs R.A."/>
            <person name="Richards S."/>
            <person name="Batterham P."/>
            <person name="Gasser R.B."/>
        </authorList>
    </citation>
    <scope>NUCLEOTIDE SEQUENCE [LARGE SCALE GENOMIC DNA]</scope>
    <source>
        <strain evidence="17 18">LS</strain>
        <tissue evidence="17">Full body</tissue>
    </source>
</reference>
<dbReference type="EC" id="2.5.1.59" evidence="4"/>
<evidence type="ECO:0000256" key="2">
    <source>
        <dbReference type="ARBA" id="ARBA00001947"/>
    </source>
</evidence>
<dbReference type="CDD" id="cd02895">
    <property type="entry name" value="GGTase-I"/>
    <property type="match status" value="1"/>
</dbReference>
<dbReference type="STRING" id="7375.A0A0L0C702"/>
<keyword evidence="18" id="KW-1185">Reference proteome</keyword>
<dbReference type="InterPro" id="IPR001330">
    <property type="entry name" value="Prenyltrans"/>
</dbReference>
<evidence type="ECO:0000313" key="17">
    <source>
        <dbReference type="EMBL" id="KNC28050.1"/>
    </source>
</evidence>
<evidence type="ECO:0000256" key="15">
    <source>
        <dbReference type="ARBA" id="ARBA00078363"/>
    </source>
</evidence>
<evidence type="ECO:0000256" key="5">
    <source>
        <dbReference type="ARBA" id="ARBA00020603"/>
    </source>
</evidence>
<comment type="subunit">
    <text evidence="14">Heterodimer of FNTA and PGGT1B. PGGT1B mediates interaction with substrate peptides.</text>
</comment>
<feature type="domain" description="Prenyltransferase alpha-alpha toroid" evidence="16">
    <location>
        <begin position="21"/>
        <end position="344"/>
    </location>
</feature>
<comment type="caution">
    <text evidence="17">The sequence shown here is derived from an EMBL/GenBank/DDBJ whole genome shotgun (WGS) entry which is preliminary data.</text>
</comment>
<keyword evidence="9" id="KW-0677">Repeat</keyword>
<accession>A0A0L0C702</accession>
<dbReference type="InterPro" id="IPR045089">
    <property type="entry name" value="PGGT1B-like"/>
</dbReference>
<dbReference type="PANTHER" id="PTHR11774:SF4">
    <property type="entry name" value="GERANYLGERANYL TRANSFERASE TYPE-1 SUBUNIT BETA"/>
    <property type="match status" value="1"/>
</dbReference>
<dbReference type="AlphaFoldDB" id="A0A0L0C702"/>
<dbReference type="GO" id="GO:0004662">
    <property type="term" value="F:CAAX-protein geranylgeranyltransferase activity"/>
    <property type="evidence" value="ECO:0007669"/>
    <property type="project" value="UniProtKB-EC"/>
</dbReference>
<dbReference type="OrthoDB" id="24893at2759"/>
<evidence type="ECO:0000256" key="3">
    <source>
        <dbReference type="ARBA" id="ARBA00010497"/>
    </source>
</evidence>
<keyword evidence="7" id="KW-0808">Transferase</keyword>
<dbReference type="SUPFAM" id="SSF48239">
    <property type="entry name" value="Terpenoid cyclases/Protein prenyltransferases"/>
    <property type="match status" value="1"/>
</dbReference>
<dbReference type="EMBL" id="JRES01000827">
    <property type="protein sequence ID" value="KNC28050.1"/>
    <property type="molecule type" value="Genomic_DNA"/>
</dbReference>
<evidence type="ECO:0000256" key="13">
    <source>
        <dbReference type="ARBA" id="ARBA00050428"/>
    </source>
</evidence>
<keyword evidence="6" id="KW-0637">Prenyltransferase</keyword>
<evidence type="ECO:0000256" key="11">
    <source>
        <dbReference type="ARBA" id="ARBA00022842"/>
    </source>
</evidence>
<dbReference type="Proteomes" id="UP000037069">
    <property type="component" value="Unassembled WGS sequence"/>
</dbReference>
<dbReference type="GO" id="GO:0046872">
    <property type="term" value="F:metal ion binding"/>
    <property type="evidence" value="ECO:0007669"/>
    <property type="project" value="UniProtKB-KW"/>
</dbReference>
<dbReference type="OMA" id="RWCLMRQ"/>
<protein>
    <recommendedName>
        <fullName evidence="5">Geranylgeranyl transferase type-1 subunit beta</fullName>
        <ecNumber evidence="4">2.5.1.59</ecNumber>
    </recommendedName>
    <alternativeName>
        <fullName evidence="12">Geranylgeranyl transferase type I subunit beta</fullName>
    </alternativeName>
    <alternativeName>
        <fullName evidence="15">Type I protein geranyl-geranyltransferase subunit beta</fullName>
    </alternativeName>
</protein>